<dbReference type="InterPro" id="IPR002649">
    <property type="entry name" value="tRNA_m1G_MeTrfase_TrmD"/>
</dbReference>
<dbReference type="AlphaFoldDB" id="A0A7X2TS45"/>
<dbReference type="PIRSF" id="PIRSF000386">
    <property type="entry name" value="tRNA_mtase"/>
    <property type="match status" value="1"/>
</dbReference>
<comment type="subunit">
    <text evidence="4 15 17">Homodimer.</text>
</comment>
<evidence type="ECO:0000313" key="20">
    <source>
        <dbReference type="Proteomes" id="UP000460549"/>
    </source>
</evidence>
<keyword evidence="8 15" id="KW-0489">Methyltransferase</keyword>
<evidence type="ECO:0000256" key="9">
    <source>
        <dbReference type="ARBA" id="ARBA00022679"/>
    </source>
</evidence>
<comment type="function">
    <text evidence="1 15 17">Specifically methylates guanosine-37 in various tRNAs.</text>
</comment>
<name>A0A7X2TS45_9SPIO</name>
<dbReference type="InterPro" id="IPR023148">
    <property type="entry name" value="tRNA_m1G_MeTrfase_C_sf"/>
</dbReference>
<dbReference type="NCBIfam" id="TIGR00088">
    <property type="entry name" value="trmD"/>
    <property type="match status" value="1"/>
</dbReference>
<keyword evidence="9 15" id="KW-0808">Transferase</keyword>
<dbReference type="RefSeq" id="WP_154425949.1">
    <property type="nucleotide sequence ID" value="NZ_VUNN01000017.1"/>
</dbReference>
<evidence type="ECO:0000256" key="16">
    <source>
        <dbReference type="PIRSR" id="PIRSR000386-1"/>
    </source>
</evidence>
<evidence type="ECO:0000256" key="12">
    <source>
        <dbReference type="ARBA" id="ARBA00029736"/>
    </source>
</evidence>
<feature type="binding site" evidence="15 16">
    <location>
        <position position="110"/>
    </location>
    <ligand>
        <name>S-adenosyl-L-methionine</name>
        <dbReference type="ChEBI" id="CHEBI:59789"/>
    </ligand>
</feature>
<dbReference type="Gene3D" id="3.40.1280.10">
    <property type="match status" value="1"/>
</dbReference>
<evidence type="ECO:0000256" key="2">
    <source>
        <dbReference type="ARBA" id="ARBA00004496"/>
    </source>
</evidence>
<proteinExistence type="inferred from homology"/>
<dbReference type="GO" id="GO:0052906">
    <property type="term" value="F:tRNA (guanine(37)-N1)-methyltransferase activity"/>
    <property type="evidence" value="ECO:0007669"/>
    <property type="project" value="UniProtKB-UniRule"/>
</dbReference>
<dbReference type="HAMAP" id="MF_00605">
    <property type="entry name" value="TrmD"/>
    <property type="match status" value="1"/>
</dbReference>
<dbReference type="PANTHER" id="PTHR46417">
    <property type="entry name" value="TRNA (GUANINE-N(1)-)-METHYLTRANSFERASE"/>
    <property type="match status" value="1"/>
</dbReference>
<dbReference type="Pfam" id="PF01746">
    <property type="entry name" value="tRNA_m1G_MT"/>
    <property type="match status" value="1"/>
</dbReference>
<evidence type="ECO:0000256" key="17">
    <source>
        <dbReference type="RuleBase" id="RU003464"/>
    </source>
</evidence>
<dbReference type="GO" id="GO:0002939">
    <property type="term" value="P:tRNA N1-guanine methylation"/>
    <property type="evidence" value="ECO:0007669"/>
    <property type="project" value="TreeGrafter"/>
</dbReference>
<evidence type="ECO:0000256" key="10">
    <source>
        <dbReference type="ARBA" id="ARBA00022691"/>
    </source>
</evidence>
<accession>A0A7X2TS45</accession>
<evidence type="ECO:0000259" key="18">
    <source>
        <dbReference type="Pfam" id="PF01746"/>
    </source>
</evidence>
<dbReference type="InterPro" id="IPR029026">
    <property type="entry name" value="tRNA_m1G_MTases_N"/>
</dbReference>
<feature type="domain" description="tRNA methyltransferase TRMD/TRM10-type" evidence="18">
    <location>
        <begin position="1"/>
        <end position="220"/>
    </location>
</feature>
<comment type="caution">
    <text evidence="19">The sequence shown here is derived from an EMBL/GenBank/DDBJ whole genome shotgun (WGS) entry which is preliminary data.</text>
</comment>
<dbReference type="CDD" id="cd18080">
    <property type="entry name" value="TrmD-like"/>
    <property type="match status" value="1"/>
</dbReference>
<keyword evidence="7 15" id="KW-0963">Cytoplasm</keyword>
<evidence type="ECO:0000313" key="19">
    <source>
        <dbReference type="EMBL" id="MSU06800.1"/>
    </source>
</evidence>
<comment type="subcellular location">
    <subcellularLocation>
        <location evidence="2 15 17">Cytoplasm</location>
    </subcellularLocation>
</comment>
<gene>
    <name evidence="15 19" type="primary">trmD</name>
    <name evidence="19" type="ORF">FYJ80_08435</name>
</gene>
<keyword evidence="20" id="KW-1185">Reference proteome</keyword>
<keyword evidence="11 15" id="KW-0819">tRNA processing</keyword>
<evidence type="ECO:0000256" key="15">
    <source>
        <dbReference type="HAMAP-Rule" id="MF_00605"/>
    </source>
</evidence>
<comment type="similarity">
    <text evidence="3 15 17">Belongs to the RNA methyltransferase TrmD family.</text>
</comment>
<dbReference type="InterPro" id="IPR016009">
    <property type="entry name" value="tRNA_MeTrfase_TRMD/TRM10"/>
</dbReference>
<dbReference type="Gene3D" id="1.10.1270.20">
    <property type="entry name" value="tRNA(m1g37)methyltransferase, domain 2"/>
    <property type="match status" value="1"/>
</dbReference>
<evidence type="ECO:0000256" key="5">
    <source>
        <dbReference type="ARBA" id="ARBA00012807"/>
    </source>
</evidence>
<evidence type="ECO:0000256" key="7">
    <source>
        <dbReference type="ARBA" id="ARBA00022490"/>
    </source>
</evidence>
<dbReference type="PANTHER" id="PTHR46417:SF1">
    <property type="entry name" value="TRNA (GUANINE-N(1)-)-METHYLTRANSFERASE"/>
    <property type="match status" value="1"/>
</dbReference>
<dbReference type="EC" id="2.1.1.228" evidence="5 15"/>
<dbReference type="EMBL" id="VUNN01000017">
    <property type="protein sequence ID" value="MSU06800.1"/>
    <property type="molecule type" value="Genomic_DNA"/>
</dbReference>
<dbReference type="NCBIfam" id="NF000648">
    <property type="entry name" value="PRK00026.1"/>
    <property type="match status" value="1"/>
</dbReference>
<dbReference type="SUPFAM" id="SSF75217">
    <property type="entry name" value="alpha/beta knot"/>
    <property type="match status" value="1"/>
</dbReference>
<evidence type="ECO:0000256" key="14">
    <source>
        <dbReference type="ARBA" id="ARBA00047783"/>
    </source>
</evidence>
<dbReference type="InterPro" id="IPR029028">
    <property type="entry name" value="Alpha/beta_knot_MTases"/>
</dbReference>
<reference evidence="19 20" key="1">
    <citation type="submission" date="2019-08" db="EMBL/GenBank/DDBJ databases">
        <title>In-depth cultivation of the pig gut microbiome towards novel bacterial diversity and tailored functional studies.</title>
        <authorList>
            <person name="Wylensek D."/>
            <person name="Hitch T.C.A."/>
            <person name="Clavel T."/>
        </authorList>
    </citation>
    <scope>NUCLEOTIDE SEQUENCE [LARGE SCALE GENOMIC DNA]</scope>
    <source>
        <strain evidence="19 20">NM-380-WT-3C1</strain>
    </source>
</reference>
<feature type="binding site" evidence="15 16">
    <location>
        <begin position="130"/>
        <end position="135"/>
    </location>
    <ligand>
        <name>S-adenosyl-L-methionine</name>
        <dbReference type="ChEBI" id="CHEBI:59789"/>
    </ligand>
</feature>
<evidence type="ECO:0000256" key="11">
    <source>
        <dbReference type="ARBA" id="ARBA00022694"/>
    </source>
</evidence>
<evidence type="ECO:0000256" key="6">
    <source>
        <dbReference type="ARBA" id="ARBA00014679"/>
    </source>
</evidence>
<sequence length="248" mass="28293">MHIDILTLFPDMIKSFFENSIMARAVEKGIITYNIINFRDFTFDNHHTCDDVPYGGGAGMVLKPEPLYLALNSIDAAKSRVIFPTPSGKLFNQEYAKQLSNEDRLTFICGHYEGLDQRVIDEWVDDEISIGDYVLTSGETSSIVIIDAIFRLIDGVISKESLEDESFSSPLLEYPQYTRPERYCKKNVPEVLLSGHHERIATWRVFQRLEKTMLSRPEVLTNASLDVESRKKFIELLDNKGFGENGLN</sequence>
<evidence type="ECO:0000256" key="8">
    <source>
        <dbReference type="ARBA" id="ARBA00022603"/>
    </source>
</evidence>
<dbReference type="GO" id="GO:0005829">
    <property type="term" value="C:cytosol"/>
    <property type="evidence" value="ECO:0007669"/>
    <property type="project" value="TreeGrafter"/>
</dbReference>
<evidence type="ECO:0000256" key="13">
    <source>
        <dbReference type="ARBA" id="ARBA00033392"/>
    </source>
</evidence>
<organism evidence="19 20">
    <name type="scientific">Bullifex porci</name>
    <dbReference type="NCBI Taxonomy" id="2606638"/>
    <lineage>
        <taxon>Bacteria</taxon>
        <taxon>Pseudomonadati</taxon>
        <taxon>Spirochaetota</taxon>
        <taxon>Spirochaetia</taxon>
        <taxon>Spirochaetales</taxon>
        <taxon>Spirochaetaceae</taxon>
        <taxon>Bullifex</taxon>
    </lineage>
</organism>
<dbReference type="Proteomes" id="UP000460549">
    <property type="component" value="Unassembled WGS sequence"/>
</dbReference>
<evidence type="ECO:0000256" key="1">
    <source>
        <dbReference type="ARBA" id="ARBA00002634"/>
    </source>
</evidence>
<comment type="catalytic activity">
    <reaction evidence="14 15 17">
        <text>guanosine(37) in tRNA + S-adenosyl-L-methionine = N(1)-methylguanosine(37) in tRNA + S-adenosyl-L-homocysteine + H(+)</text>
        <dbReference type="Rhea" id="RHEA:36899"/>
        <dbReference type="Rhea" id="RHEA-COMP:10145"/>
        <dbReference type="Rhea" id="RHEA-COMP:10147"/>
        <dbReference type="ChEBI" id="CHEBI:15378"/>
        <dbReference type="ChEBI" id="CHEBI:57856"/>
        <dbReference type="ChEBI" id="CHEBI:59789"/>
        <dbReference type="ChEBI" id="CHEBI:73542"/>
        <dbReference type="ChEBI" id="CHEBI:74269"/>
        <dbReference type="EC" id="2.1.1.228"/>
    </reaction>
</comment>
<keyword evidence="10 15" id="KW-0949">S-adenosyl-L-methionine</keyword>
<evidence type="ECO:0000256" key="4">
    <source>
        <dbReference type="ARBA" id="ARBA00011738"/>
    </source>
</evidence>
<dbReference type="FunFam" id="3.40.1280.10:FF:000001">
    <property type="entry name" value="tRNA (guanine-N(1)-)-methyltransferase"/>
    <property type="match status" value="1"/>
</dbReference>
<protein>
    <recommendedName>
        <fullName evidence="6 15">tRNA (guanine-N(1)-)-methyltransferase</fullName>
        <ecNumber evidence="5 15">2.1.1.228</ecNumber>
    </recommendedName>
    <alternativeName>
        <fullName evidence="12 15">M1G-methyltransferase</fullName>
    </alternativeName>
    <alternativeName>
        <fullName evidence="13 15">tRNA [GM37] methyltransferase</fullName>
    </alternativeName>
</protein>
<evidence type="ECO:0000256" key="3">
    <source>
        <dbReference type="ARBA" id="ARBA00007630"/>
    </source>
</evidence>